<evidence type="ECO:0000256" key="1">
    <source>
        <dbReference type="SAM" id="Phobius"/>
    </source>
</evidence>
<gene>
    <name evidence="2" type="ORF">OKIOD_LOCUS8868</name>
</gene>
<sequence length="99" mass="10989">MANQTSPSFLFGISAAVILISWIIMGNTITILGLIYSRPKHAISFVTSEKRKRITFNYLLSNSVADMLIGVFITPIALYQHIWGWPTNVPCHGLAHQSS</sequence>
<evidence type="ECO:0000313" key="3">
    <source>
        <dbReference type="Proteomes" id="UP001158576"/>
    </source>
</evidence>
<feature type="transmembrane region" description="Helical" evidence="1">
    <location>
        <begin position="56"/>
        <end position="78"/>
    </location>
</feature>
<dbReference type="Proteomes" id="UP001158576">
    <property type="component" value="Chromosome 1"/>
</dbReference>
<feature type="transmembrane region" description="Helical" evidence="1">
    <location>
        <begin position="12"/>
        <end position="36"/>
    </location>
</feature>
<protein>
    <submittedName>
        <fullName evidence="2">Oidioi.mRNA.OKI2018_I69.chr1.g103.t1.cds</fullName>
    </submittedName>
</protein>
<name>A0ABN7SQ30_OIKDI</name>
<proteinExistence type="predicted"/>
<keyword evidence="3" id="KW-1185">Reference proteome</keyword>
<reference evidence="2 3" key="1">
    <citation type="submission" date="2021-04" db="EMBL/GenBank/DDBJ databases">
        <authorList>
            <person name="Bliznina A."/>
        </authorList>
    </citation>
    <scope>NUCLEOTIDE SEQUENCE [LARGE SCALE GENOMIC DNA]</scope>
</reference>
<keyword evidence="1" id="KW-1133">Transmembrane helix</keyword>
<evidence type="ECO:0000313" key="2">
    <source>
        <dbReference type="EMBL" id="CAG5102015.1"/>
    </source>
</evidence>
<organism evidence="2 3">
    <name type="scientific">Oikopleura dioica</name>
    <name type="common">Tunicate</name>
    <dbReference type="NCBI Taxonomy" id="34765"/>
    <lineage>
        <taxon>Eukaryota</taxon>
        <taxon>Metazoa</taxon>
        <taxon>Chordata</taxon>
        <taxon>Tunicata</taxon>
        <taxon>Appendicularia</taxon>
        <taxon>Copelata</taxon>
        <taxon>Oikopleuridae</taxon>
        <taxon>Oikopleura</taxon>
    </lineage>
</organism>
<dbReference type="EMBL" id="OU015566">
    <property type="protein sequence ID" value="CAG5102015.1"/>
    <property type="molecule type" value="Genomic_DNA"/>
</dbReference>
<accession>A0ABN7SQ30</accession>
<keyword evidence="1" id="KW-0812">Transmembrane</keyword>
<keyword evidence="1" id="KW-0472">Membrane</keyword>
<dbReference type="Gene3D" id="1.20.1070.10">
    <property type="entry name" value="Rhodopsin 7-helix transmembrane proteins"/>
    <property type="match status" value="1"/>
</dbReference>